<proteinExistence type="predicted"/>
<dbReference type="EMBL" id="GGEC01076165">
    <property type="protein sequence ID" value="MBX56649.1"/>
    <property type="molecule type" value="Transcribed_RNA"/>
</dbReference>
<name>A0A2P2PPW0_RHIMU</name>
<sequence>MKLTKNNNKDEVAYANLQTNGISILR</sequence>
<protein>
    <submittedName>
        <fullName evidence="1">Uncharacterized protein</fullName>
    </submittedName>
</protein>
<organism evidence="1">
    <name type="scientific">Rhizophora mucronata</name>
    <name type="common">Asiatic mangrove</name>
    <dbReference type="NCBI Taxonomy" id="61149"/>
    <lineage>
        <taxon>Eukaryota</taxon>
        <taxon>Viridiplantae</taxon>
        <taxon>Streptophyta</taxon>
        <taxon>Embryophyta</taxon>
        <taxon>Tracheophyta</taxon>
        <taxon>Spermatophyta</taxon>
        <taxon>Magnoliopsida</taxon>
        <taxon>eudicotyledons</taxon>
        <taxon>Gunneridae</taxon>
        <taxon>Pentapetalae</taxon>
        <taxon>rosids</taxon>
        <taxon>fabids</taxon>
        <taxon>Malpighiales</taxon>
        <taxon>Rhizophoraceae</taxon>
        <taxon>Rhizophora</taxon>
    </lineage>
</organism>
<evidence type="ECO:0000313" key="1">
    <source>
        <dbReference type="EMBL" id="MBX56649.1"/>
    </source>
</evidence>
<reference evidence="1" key="1">
    <citation type="submission" date="2018-02" db="EMBL/GenBank/DDBJ databases">
        <title>Rhizophora mucronata_Transcriptome.</title>
        <authorList>
            <person name="Meera S.P."/>
            <person name="Sreeshan A."/>
            <person name="Augustine A."/>
        </authorList>
    </citation>
    <scope>NUCLEOTIDE SEQUENCE</scope>
    <source>
        <tissue evidence="1">Leaf</tissue>
    </source>
</reference>
<dbReference type="AlphaFoldDB" id="A0A2P2PPW0"/>
<accession>A0A2P2PPW0</accession>